<protein>
    <submittedName>
        <fullName evidence="1">Uncharacterized protein</fullName>
    </submittedName>
</protein>
<name>A0ABQ0C788_9PROT</name>
<evidence type="ECO:0000313" key="2">
    <source>
        <dbReference type="Proteomes" id="UP001628193"/>
    </source>
</evidence>
<reference evidence="1 2" key="2">
    <citation type="submission" date="2024-09" db="EMBL/GenBank/DDBJ databases">
        <title>Draft genome sequence of Candidatus Magnetaquicoccaceae bacterium FCR-1.</title>
        <authorList>
            <person name="Shimoshige H."/>
            <person name="Shimamura S."/>
            <person name="Taoka A."/>
            <person name="Kobayashi H."/>
            <person name="Maekawa T."/>
        </authorList>
    </citation>
    <scope>NUCLEOTIDE SEQUENCE [LARGE SCALE GENOMIC DNA]</scope>
    <source>
        <strain evidence="1 2">FCR-1</strain>
    </source>
</reference>
<comment type="caution">
    <text evidence="1">The sequence shown here is derived from an EMBL/GenBank/DDBJ whole genome shotgun (WGS) entry which is preliminary data.</text>
</comment>
<dbReference type="RefSeq" id="WP_420904484.1">
    <property type="nucleotide sequence ID" value="NZ_BAAFGK010000004.1"/>
</dbReference>
<evidence type="ECO:0000313" key="1">
    <source>
        <dbReference type="EMBL" id="GAB0056762.1"/>
    </source>
</evidence>
<accession>A0ABQ0C788</accession>
<dbReference type="Proteomes" id="UP001628193">
    <property type="component" value="Unassembled WGS sequence"/>
</dbReference>
<keyword evidence="2" id="KW-1185">Reference proteome</keyword>
<reference evidence="1 2" key="1">
    <citation type="submission" date="2024-05" db="EMBL/GenBank/DDBJ databases">
        <authorList>
            <consortium name="Candidatus Magnetaquicoccaceae bacterium FCR-1 genome sequencing consortium"/>
            <person name="Shimoshige H."/>
            <person name="Shimamura S."/>
            <person name="Taoka A."/>
            <person name="Kobayashi H."/>
            <person name="Maekawa T."/>
        </authorList>
    </citation>
    <scope>NUCLEOTIDE SEQUENCE [LARGE SCALE GENOMIC DNA]</scope>
    <source>
        <strain evidence="1 2">FCR-1</strain>
    </source>
</reference>
<dbReference type="EMBL" id="BAAFGK010000004">
    <property type="protein sequence ID" value="GAB0056762.1"/>
    <property type="molecule type" value="Genomic_DNA"/>
</dbReference>
<proteinExistence type="predicted"/>
<gene>
    <name evidence="1" type="ORF">SIID45300_01074</name>
</gene>
<organism evidence="1 2">
    <name type="scientific">Candidatus Magnetaquiglobus chichijimensis</name>
    <dbReference type="NCBI Taxonomy" id="3141448"/>
    <lineage>
        <taxon>Bacteria</taxon>
        <taxon>Pseudomonadati</taxon>
        <taxon>Pseudomonadota</taxon>
        <taxon>Magnetococcia</taxon>
        <taxon>Magnetococcales</taxon>
        <taxon>Candidatus Magnetaquicoccaceae</taxon>
        <taxon>Candidatus Magnetaquiglobus</taxon>
    </lineage>
</organism>
<sequence>MTTIEMRPTGKGPFGNGLIARGFARRTIRRGSVPETAARDWSFGLGLGISGMTGFTGWIHMDCSMAGNES</sequence>